<reference evidence="2 3" key="1">
    <citation type="submission" date="2019-05" db="EMBL/GenBank/DDBJ databases">
        <title>Mikania micrantha, genome provides insights into the molecular mechanism of rapid growth.</title>
        <authorList>
            <person name="Liu B."/>
        </authorList>
    </citation>
    <scope>NUCLEOTIDE SEQUENCE [LARGE SCALE GENOMIC DNA]</scope>
    <source>
        <strain evidence="2">NLD-2019</strain>
        <tissue evidence="2">Leaf</tissue>
    </source>
</reference>
<feature type="compositionally biased region" description="Basic and acidic residues" evidence="1">
    <location>
        <begin position="118"/>
        <end position="139"/>
    </location>
</feature>
<feature type="region of interest" description="Disordered" evidence="1">
    <location>
        <begin position="1"/>
        <end position="51"/>
    </location>
</feature>
<dbReference type="AlphaFoldDB" id="A0A5N6NCL9"/>
<evidence type="ECO:0000313" key="3">
    <source>
        <dbReference type="Proteomes" id="UP000326396"/>
    </source>
</evidence>
<dbReference type="PANTHER" id="PTHR34835:SF90">
    <property type="entry name" value="AMINOTRANSFERASE-LIKE PLANT MOBILE DOMAIN-CONTAINING PROTEIN"/>
    <property type="match status" value="1"/>
</dbReference>
<proteinExistence type="predicted"/>
<feature type="compositionally biased region" description="Basic and acidic residues" evidence="1">
    <location>
        <begin position="153"/>
        <end position="166"/>
    </location>
</feature>
<evidence type="ECO:0008006" key="4">
    <source>
        <dbReference type="Google" id="ProtNLM"/>
    </source>
</evidence>
<sequence>MSSRRRKSERIAKNSLGRFTNTEDNPIELDSSERGKGVVKRNSRDNPIKLDSTVKAKGIMKNISKKVSESDNEIEDERIRVKMIKKRERVSFKGGANGKSTLFDSDSDDEQPLSNLRRKVDGSRKQDVIRFKKPDKENVDSTTPESTKKSKGKEKLTSRVHEDIKRAKAKAHGPGREKEPKKLNVPKKVREQNKKIEMVETSGARKWMVLNTRSSPAQLFRCVKLLRDKQKEGVRQMGFGSLLKFNIDGIPSRMAHYVVDRLKSKKMEIIGRSGSLKITPQMIHRLLGVPIGGIKIESIVPLEVLDESVCQWRRQYEGRLIATREIVEKIESAEDEDTFHFRMDFLLLIMTILVECHKNGRVRENILRYITSETDFSKIDWCDYIFESIKSCKMGWSRDDNSSPFNGPLTILTLIYVDGFECKGISVDKKIEPIEFWNKNRLKIREDWEIKHGGFGRGSLKEELLEQGPVGDDRGRIGGTIEDALACVRKDIVQWESLKGEIEKKLVDLFTKNKDNEEIQAVIACYESLLEIKPTWNACLDESADGYAEVHAVLKSLDLEQGQPSGGLERAGSHGEDAETTGMRDVFVKDGVVDLNLKDPDVTNEENQFDGASWKLGMSDFATTSKNQDTLVENAKAQARLETSLETEQSESQFCLSLLNETAIQDLSEKTEDVNSMKEKEQPDNAETDKANRQETDVQGDVHVNVQGATLTVGGSAKSVDMDSQNTSLQTGRGTGDNKVDLRGPNWSLGVSQHVISQQETEIETSSQKVVDAEMELDQNTIDYCLEQLNEPSPENVEQLPEKADVTNPKNPKSTVEGKWHEVVSKFEANRKKPVRDKGIAEVNKSPYVVRGVDLNKDLTKDEETVLRYVLYEDGASGGLFGDAQKNETKKQIDWMLNKEGVDPKQRLEKFTTNMSGMIGSNNNLKAFDMVFFPILEFSHYYLLVFELKNPAISVIDNFHESIPLVGVKDNVDYYRKDSPYKVIGFFN</sequence>
<feature type="region of interest" description="Disordered" evidence="1">
    <location>
        <begin position="716"/>
        <end position="739"/>
    </location>
</feature>
<evidence type="ECO:0000256" key="1">
    <source>
        <dbReference type="SAM" id="MobiDB-lite"/>
    </source>
</evidence>
<dbReference type="EMBL" id="SZYD01000012">
    <property type="protein sequence ID" value="KAD4585606.1"/>
    <property type="molecule type" value="Genomic_DNA"/>
</dbReference>
<dbReference type="OrthoDB" id="1752098at2759"/>
<accession>A0A5N6NCL9</accession>
<dbReference type="PANTHER" id="PTHR34835">
    <property type="entry name" value="OS07G0283600 PROTEIN-RELATED"/>
    <property type="match status" value="1"/>
</dbReference>
<dbReference type="Gene3D" id="3.40.395.10">
    <property type="entry name" value="Adenoviral Proteinase, Chain A"/>
    <property type="match status" value="1"/>
</dbReference>
<name>A0A5N6NCL9_9ASTR</name>
<dbReference type="Proteomes" id="UP000326396">
    <property type="component" value="Linkage Group LG2"/>
</dbReference>
<keyword evidence="3" id="KW-1185">Reference proteome</keyword>
<feature type="compositionally biased region" description="Polar residues" evidence="1">
    <location>
        <begin position="722"/>
        <end position="732"/>
    </location>
</feature>
<feature type="compositionally biased region" description="Basic and acidic residues" evidence="1">
    <location>
        <begin position="31"/>
        <end position="51"/>
    </location>
</feature>
<evidence type="ECO:0000313" key="2">
    <source>
        <dbReference type="EMBL" id="KAD4585606.1"/>
    </source>
</evidence>
<comment type="caution">
    <text evidence="2">The sequence shown here is derived from an EMBL/GenBank/DDBJ whole genome shotgun (WGS) entry which is preliminary data.</text>
</comment>
<feature type="region of interest" description="Disordered" evidence="1">
    <location>
        <begin position="669"/>
        <end position="695"/>
    </location>
</feature>
<feature type="region of interest" description="Disordered" evidence="1">
    <location>
        <begin position="90"/>
        <end position="182"/>
    </location>
</feature>
<protein>
    <recommendedName>
        <fullName evidence="4">Ubiquitin-like protease family profile domain-containing protein</fullName>
    </recommendedName>
</protein>
<gene>
    <name evidence="2" type="ORF">E3N88_23207</name>
</gene>
<organism evidence="2 3">
    <name type="scientific">Mikania micrantha</name>
    <name type="common">bitter vine</name>
    <dbReference type="NCBI Taxonomy" id="192012"/>
    <lineage>
        <taxon>Eukaryota</taxon>
        <taxon>Viridiplantae</taxon>
        <taxon>Streptophyta</taxon>
        <taxon>Embryophyta</taxon>
        <taxon>Tracheophyta</taxon>
        <taxon>Spermatophyta</taxon>
        <taxon>Magnoliopsida</taxon>
        <taxon>eudicotyledons</taxon>
        <taxon>Gunneridae</taxon>
        <taxon>Pentapetalae</taxon>
        <taxon>asterids</taxon>
        <taxon>campanulids</taxon>
        <taxon>Asterales</taxon>
        <taxon>Asteraceae</taxon>
        <taxon>Asteroideae</taxon>
        <taxon>Heliantheae alliance</taxon>
        <taxon>Eupatorieae</taxon>
        <taxon>Mikania</taxon>
    </lineage>
</organism>